<dbReference type="Pfam" id="PF13234">
    <property type="entry name" value="MTR4_beta-barrel"/>
    <property type="match status" value="1"/>
</dbReference>
<evidence type="ECO:0000256" key="6">
    <source>
        <dbReference type="ARBA" id="ARBA00022840"/>
    </source>
</evidence>
<evidence type="ECO:0000256" key="2">
    <source>
        <dbReference type="ARBA" id="ARBA00010140"/>
    </source>
</evidence>
<dbReference type="Pfam" id="PF00271">
    <property type="entry name" value="Helicase_C"/>
    <property type="match status" value="1"/>
</dbReference>
<keyword evidence="7" id="KW-0539">Nucleus</keyword>
<evidence type="ECO:0000313" key="12">
    <source>
        <dbReference type="Proteomes" id="UP000664203"/>
    </source>
</evidence>
<dbReference type="InterPro" id="IPR016438">
    <property type="entry name" value="SKI2-like"/>
</dbReference>
<evidence type="ECO:0000256" key="5">
    <source>
        <dbReference type="ARBA" id="ARBA00022806"/>
    </source>
</evidence>
<dbReference type="CDD" id="cd18024">
    <property type="entry name" value="DEXHc_Mtr4-like"/>
    <property type="match status" value="1"/>
</dbReference>
<dbReference type="GO" id="GO:0016787">
    <property type="term" value="F:hydrolase activity"/>
    <property type="evidence" value="ECO:0007669"/>
    <property type="project" value="UniProtKB-KW"/>
</dbReference>
<dbReference type="PANTHER" id="PTHR12131:SF7">
    <property type="entry name" value="EXOSOME RNA HELICASE MTR4"/>
    <property type="match status" value="1"/>
</dbReference>
<dbReference type="InterPro" id="IPR050699">
    <property type="entry name" value="RNA-DNA_Helicase"/>
</dbReference>
<feature type="compositionally biased region" description="Low complexity" evidence="8">
    <location>
        <begin position="41"/>
        <end position="51"/>
    </location>
</feature>
<dbReference type="SMART" id="SM01142">
    <property type="entry name" value="DSHCT"/>
    <property type="match status" value="1"/>
</dbReference>
<dbReference type="SMART" id="SM00490">
    <property type="entry name" value="HELICc"/>
    <property type="match status" value="1"/>
</dbReference>
<comment type="similarity">
    <text evidence="2">Belongs to the helicase family. SKI2 subfamily.</text>
</comment>
<dbReference type="SUPFAM" id="SSF52540">
    <property type="entry name" value="P-loop containing nucleoside triphosphate hydrolases"/>
    <property type="match status" value="1"/>
</dbReference>
<dbReference type="GO" id="GO:0006401">
    <property type="term" value="P:RNA catabolic process"/>
    <property type="evidence" value="ECO:0007669"/>
    <property type="project" value="InterPro"/>
</dbReference>
<reference evidence="11" key="1">
    <citation type="submission" date="2021-03" db="EMBL/GenBank/DDBJ databases">
        <authorList>
            <person name="Tagirdzhanova G."/>
        </authorList>
    </citation>
    <scope>NUCLEOTIDE SEQUENCE</scope>
</reference>
<evidence type="ECO:0000256" key="3">
    <source>
        <dbReference type="ARBA" id="ARBA00022741"/>
    </source>
</evidence>
<dbReference type="PROSITE" id="PS51194">
    <property type="entry name" value="HELICASE_CTER"/>
    <property type="match status" value="1"/>
</dbReference>
<dbReference type="EMBL" id="CAJPDR010000661">
    <property type="protein sequence ID" value="CAF9941478.1"/>
    <property type="molecule type" value="Genomic_DNA"/>
</dbReference>
<evidence type="ECO:0000259" key="9">
    <source>
        <dbReference type="PROSITE" id="PS51192"/>
    </source>
</evidence>
<feature type="region of interest" description="Disordered" evidence="8">
    <location>
        <begin position="1"/>
        <end position="94"/>
    </location>
</feature>
<dbReference type="InterPro" id="IPR048392">
    <property type="entry name" value="MTR4-like_stalk"/>
</dbReference>
<dbReference type="AlphaFoldDB" id="A0A8H3PIE8"/>
<dbReference type="InterPro" id="IPR001650">
    <property type="entry name" value="Helicase_C-like"/>
</dbReference>
<dbReference type="InterPro" id="IPR025696">
    <property type="entry name" value="Beta-barrel_MTR4"/>
</dbReference>
<accession>A0A8H3PIE8</accession>
<comment type="caution">
    <text evidence="11">The sequence shown here is derived from an EMBL/GenBank/DDBJ whole genome shotgun (WGS) entry which is preliminary data.</text>
</comment>
<evidence type="ECO:0000259" key="10">
    <source>
        <dbReference type="PROSITE" id="PS51194"/>
    </source>
</evidence>
<evidence type="ECO:0000256" key="1">
    <source>
        <dbReference type="ARBA" id="ARBA00004123"/>
    </source>
</evidence>
<dbReference type="InterPro" id="IPR012961">
    <property type="entry name" value="Ski2/MTR4_C"/>
</dbReference>
<feature type="compositionally biased region" description="Basic residues" evidence="8">
    <location>
        <begin position="376"/>
        <end position="387"/>
    </location>
</feature>
<dbReference type="FunFam" id="3.40.50.300:FF:000083">
    <property type="entry name" value="ATP-dependent RNA helicase DOB1"/>
    <property type="match status" value="1"/>
</dbReference>
<dbReference type="InterPro" id="IPR014001">
    <property type="entry name" value="Helicase_ATP-bd"/>
</dbReference>
<feature type="domain" description="Helicase C-terminal" evidence="10">
    <location>
        <begin position="396"/>
        <end position="600"/>
    </location>
</feature>
<evidence type="ECO:0000256" key="8">
    <source>
        <dbReference type="SAM" id="MobiDB-lite"/>
    </source>
</evidence>
<dbReference type="GO" id="GO:0000460">
    <property type="term" value="P:maturation of 5.8S rRNA"/>
    <property type="evidence" value="ECO:0007669"/>
    <property type="project" value="TreeGrafter"/>
</dbReference>
<comment type="subcellular location">
    <subcellularLocation>
        <location evidence="1">Nucleus</location>
    </subcellularLocation>
</comment>
<dbReference type="Gene3D" id="3.40.50.300">
    <property type="entry name" value="P-loop containing nucleotide triphosphate hydrolases"/>
    <property type="match status" value="2"/>
</dbReference>
<evidence type="ECO:0000256" key="4">
    <source>
        <dbReference type="ARBA" id="ARBA00022801"/>
    </source>
</evidence>
<dbReference type="FunFam" id="2.40.30.300:FF:000001">
    <property type="entry name" value="Mtr4 exosome RNA helicase"/>
    <property type="match status" value="1"/>
</dbReference>
<dbReference type="CDD" id="cd18795">
    <property type="entry name" value="SF2_C_Ski2"/>
    <property type="match status" value="1"/>
</dbReference>
<dbReference type="PROSITE" id="PS51192">
    <property type="entry name" value="HELICASE_ATP_BIND_1"/>
    <property type="match status" value="1"/>
</dbReference>
<keyword evidence="6" id="KW-0067">ATP-binding</keyword>
<dbReference type="GO" id="GO:0005634">
    <property type="term" value="C:nucleus"/>
    <property type="evidence" value="ECO:0007669"/>
    <property type="project" value="UniProtKB-SubCell"/>
</dbReference>
<dbReference type="CDD" id="cd13154">
    <property type="entry name" value="KOW_Mtr4"/>
    <property type="match status" value="1"/>
</dbReference>
<dbReference type="Gene3D" id="1.10.3380.30">
    <property type="match status" value="1"/>
</dbReference>
<feature type="compositionally biased region" description="Basic and acidic residues" evidence="8">
    <location>
        <begin position="57"/>
        <end position="82"/>
    </location>
</feature>
<keyword evidence="3" id="KW-0547">Nucleotide-binding</keyword>
<dbReference type="OrthoDB" id="64767at2759"/>
<dbReference type="Pfam" id="PF00270">
    <property type="entry name" value="DEAD"/>
    <property type="match status" value="1"/>
</dbReference>
<proteinExistence type="inferred from homology"/>
<feature type="region of interest" description="Disordered" evidence="8">
    <location>
        <begin position="366"/>
        <end position="389"/>
    </location>
</feature>
<dbReference type="GO" id="GO:0003723">
    <property type="term" value="F:RNA binding"/>
    <property type="evidence" value="ECO:0007669"/>
    <property type="project" value="InterPro"/>
</dbReference>
<feature type="compositionally biased region" description="Basic residues" evidence="8">
    <location>
        <begin position="22"/>
        <end position="33"/>
    </location>
</feature>
<gene>
    <name evidence="11" type="primary">MTR4</name>
    <name evidence="11" type="ORF">ALECFALPRED_009155</name>
</gene>
<dbReference type="FunFam" id="1.10.3380.30:FF:000003">
    <property type="entry name" value="ATP dependent RNA helicase (Dob1)"/>
    <property type="match status" value="1"/>
</dbReference>
<feature type="domain" description="Helicase ATP-binding" evidence="9">
    <location>
        <begin position="160"/>
        <end position="316"/>
    </location>
</feature>
<dbReference type="PIRSF" id="PIRSF005198">
    <property type="entry name" value="Antiviral_helicase_SKI2"/>
    <property type="match status" value="1"/>
</dbReference>
<keyword evidence="4" id="KW-0378">Hydrolase</keyword>
<dbReference type="Pfam" id="PF08148">
    <property type="entry name" value="DSHCT"/>
    <property type="match status" value="1"/>
</dbReference>
<dbReference type="Proteomes" id="UP000664203">
    <property type="component" value="Unassembled WGS sequence"/>
</dbReference>
<dbReference type="GO" id="GO:0003724">
    <property type="term" value="F:RNA helicase activity"/>
    <property type="evidence" value="ECO:0007669"/>
    <property type="project" value="InterPro"/>
</dbReference>
<dbReference type="FunFam" id="3.40.50.300:FF:000141">
    <property type="entry name" value="ATP-dependent RNA helicase DOB1"/>
    <property type="match status" value="1"/>
</dbReference>
<dbReference type="GO" id="GO:0005524">
    <property type="term" value="F:ATP binding"/>
    <property type="evidence" value="ECO:0007669"/>
    <property type="project" value="UniProtKB-KW"/>
</dbReference>
<dbReference type="Pfam" id="PF21408">
    <property type="entry name" value="MTR4-like_stalk"/>
    <property type="match status" value="1"/>
</dbReference>
<sequence length="1072" mass="121092">MDELFDVFDDQLPGGKPQSSKQQRRKDKSKKRMASGEAKDVNGNNNGDGDVSMLGAGEHDKPTKETNGDSQPEAKRQRRDVEAEPLVTDTFETEQSREVAASAGLQAAKEGTAVVLSHQVRHQVALPPDYDYVPISEHKAPETPARTWPFTLDPFQQVSIASIERGESVLVSAHTSAGKTVVAEYAIAQSLKNNQRVIYTSPIKALSNQKYREFAAEFGDVGLMTGDVTINPTATCLVMTTEILRSMLYRGSEIMREVAWVVFDEIHYLRDKARGVVWEETIILLPDKVRYVFLSATIPNAMQFAEWITKTHGQPVHVVYTDFRPTPLQHYFFPAGADGIHLVVDEKGVFREENFNKAMTTIADKQGDDPADAMAKRKGKGKDKKLNKGATKGPSDIYKIIKMIMMKSYNPVIVFSFSKNLCESYALQMSNLTFNEKSEKDMVEKVFNSALDMLTEEDKQLPQIQNILPLLKRGIGIHHSGLLPILKETIEILFQEGLIKVLFATETFSIGLNMPAKTVVFTSVRKFDGVSQRWITPSEFVQMSGRAGRRGLDDRGIVIMMIDEKMEPAIAKEIVRGEQDKLNSAFYLGYNMILNLMRVEGISPEFMLERCFYQFQNTTSVSGLEKELHGLETQRSNTQIADEGTIREYYDLRKQLDGHSKNMRDVINHPNYCLQFMQSGRLVRIKHNDNDFGWGAVVNFTPRKPGRDQKAEDITPQQSYVIDVLLQVADTSFNGTRTHQDLPQGVQPALDGEKSKMEVVPILLSCVESIGHVRIFLPADLKSADQRNTARKSIDEVKRRFPDGIAVLDPIENMGITDTSFKNTLRKIEVLESHLLANPLHNSPRLPDLYNQYAEKVGMSDNIRDVKKKITAALSIMQLDELKSRKRVLRRFGFINDAEVVQLKARVACEISTGDELLLSELLFDRFFNELSPEMCAAVLSCFIFEEKSEAPALKEELAKPFREIQAKARTIAKVSVESKMRIVEDEYLATFKWQLMEVVFAWAHGKSFAEICKATDVYEGSLIRLFRRLEELLRQMAQAAKVMGSDDLEKKFEESLTKVRRDLVAAQSLYL</sequence>
<dbReference type="Gene3D" id="2.40.30.300">
    <property type="match status" value="1"/>
</dbReference>
<dbReference type="PANTHER" id="PTHR12131">
    <property type="entry name" value="ATP-DEPENDENT RNA AND DNA HELICASE"/>
    <property type="match status" value="1"/>
</dbReference>
<dbReference type="SMART" id="SM00487">
    <property type="entry name" value="DEXDc"/>
    <property type="match status" value="1"/>
</dbReference>
<evidence type="ECO:0000313" key="11">
    <source>
        <dbReference type="EMBL" id="CAF9941478.1"/>
    </source>
</evidence>
<keyword evidence="12" id="KW-1185">Reference proteome</keyword>
<name>A0A8H3PIE8_9LECA</name>
<keyword evidence="5 11" id="KW-0347">Helicase</keyword>
<organism evidence="11 12">
    <name type="scientific">Alectoria fallacina</name>
    <dbReference type="NCBI Taxonomy" id="1903189"/>
    <lineage>
        <taxon>Eukaryota</taxon>
        <taxon>Fungi</taxon>
        <taxon>Dikarya</taxon>
        <taxon>Ascomycota</taxon>
        <taxon>Pezizomycotina</taxon>
        <taxon>Lecanoromycetes</taxon>
        <taxon>OSLEUM clade</taxon>
        <taxon>Lecanoromycetidae</taxon>
        <taxon>Lecanorales</taxon>
        <taxon>Lecanorineae</taxon>
        <taxon>Parmeliaceae</taxon>
        <taxon>Alectoria</taxon>
    </lineage>
</organism>
<dbReference type="InterPro" id="IPR011545">
    <property type="entry name" value="DEAD/DEAH_box_helicase_dom"/>
</dbReference>
<protein>
    <submittedName>
        <fullName evidence="11">ATP-dependent RNA helicase mtr4</fullName>
    </submittedName>
</protein>
<dbReference type="InterPro" id="IPR027417">
    <property type="entry name" value="P-loop_NTPase"/>
</dbReference>
<evidence type="ECO:0000256" key="7">
    <source>
        <dbReference type="ARBA" id="ARBA00023242"/>
    </source>
</evidence>